<dbReference type="AlphaFoldDB" id="A0A382RPP9"/>
<dbReference type="EMBL" id="UINC01123291">
    <property type="protein sequence ID" value="SVC99669.1"/>
    <property type="molecule type" value="Genomic_DNA"/>
</dbReference>
<reference evidence="1" key="1">
    <citation type="submission" date="2018-05" db="EMBL/GenBank/DDBJ databases">
        <authorList>
            <person name="Lanie J.A."/>
            <person name="Ng W.-L."/>
            <person name="Kazmierczak K.M."/>
            <person name="Andrzejewski T.M."/>
            <person name="Davidsen T.M."/>
            <person name="Wayne K.J."/>
            <person name="Tettelin H."/>
            <person name="Glass J.I."/>
            <person name="Rusch D."/>
            <person name="Podicherti R."/>
            <person name="Tsui H.-C.T."/>
            <person name="Winkler M.E."/>
        </authorList>
    </citation>
    <scope>NUCLEOTIDE SEQUENCE</scope>
</reference>
<sequence>MKKLAKKLYKGLSEFLRSYSTIY</sequence>
<name>A0A382RPP9_9ZZZZ</name>
<organism evidence="1">
    <name type="scientific">marine metagenome</name>
    <dbReference type="NCBI Taxonomy" id="408172"/>
    <lineage>
        <taxon>unclassified sequences</taxon>
        <taxon>metagenomes</taxon>
        <taxon>ecological metagenomes</taxon>
    </lineage>
</organism>
<proteinExistence type="predicted"/>
<protein>
    <submittedName>
        <fullName evidence="1">Uncharacterized protein</fullName>
    </submittedName>
</protein>
<gene>
    <name evidence="1" type="ORF">METZ01_LOCUS352523</name>
</gene>
<accession>A0A382RPP9</accession>
<evidence type="ECO:0000313" key="1">
    <source>
        <dbReference type="EMBL" id="SVC99669.1"/>
    </source>
</evidence>